<evidence type="ECO:0000313" key="7">
    <source>
        <dbReference type="EMBL" id="KAF9533186.1"/>
    </source>
</evidence>
<evidence type="ECO:0000259" key="6">
    <source>
        <dbReference type="PROSITE" id="PS50011"/>
    </source>
</evidence>
<protein>
    <submittedName>
        <fullName evidence="7">Kinase-like domain-containing protein</fullName>
    </submittedName>
</protein>
<keyword evidence="5" id="KW-0067">ATP-binding</keyword>
<dbReference type="GO" id="GO:0004674">
    <property type="term" value="F:protein serine/threonine kinase activity"/>
    <property type="evidence" value="ECO:0007669"/>
    <property type="project" value="UniProtKB-KW"/>
</dbReference>
<dbReference type="EMBL" id="MU157829">
    <property type="protein sequence ID" value="KAF9533186.1"/>
    <property type="molecule type" value="Genomic_DNA"/>
</dbReference>
<dbReference type="GO" id="GO:0005524">
    <property type="term" value="F:ATP binding"/>
    <property type="evidence" value="ECO:0007669"/>
    <property type="project" value="UniProtKB-KW"/>
</dbReference>
<comment type="caution">
    <text evidence="7">The sequence shown here is derived from an EMBL/GenBank/DDBJ whole genome shotgun (WGS) entry which is preliminary data.</text>
</comment>
<dbReference type="PANTHER" id="PTHR24351">
    <property type="entry name" value="RIBOSOMAL PROTEIN S6 KINASE"/>
    <property type="match status" value="1"/>
</dbReference>
<keyword evidence="2" id="KW-0808">Transferase</keyword>
<keyword evidence="8" id="KW-1185">Reference proteome</keyword>
<dbReference type="AlphaFoldDB" id="A0A9P6ENR6"/>
<dbReference type="Pfam" id="PF00069">
    <property type="entry name" value="Pkinase"/>
    <property type="match status" value="1"/>
</dbReference>
<evidence type="ECO:0000256" key="5">
    <source>
        <dbReference type="ARBA" id="ARBA00022840"/>
    </source>
</evidence>
<keyword evidence="1" id="KW-0723">Serine/threonine-protein kinase</keyword>
<gene>
    <name evidence="7" type="ORF">CPB83DRAFT_846013</name>
</gene>
<keyword evidence="3" id="KW-0547">Nucleotide-binding</keyword>
<accession>A0A9P6ENR6</accession>
<dbReference type="SUPFAM" id="SSF56112">
    <property type="entry name" value="Protein kinase-like (PK-like)"/>
    <property type="match status" value="1"/>
</dbReference>
<evidence type="ECO:0000256" key="3">
    <source>
        <dbReference type="ARBA" id="ARBA00022741"/>
    </source>
</evidence>
<dbReference type="SMART" id="SM00220">
    <property type="entry name" value="S_TKc"/>
    <property type="match status" value="1"/>
</dbReference>
<evidence type="ECO:0000256" key="2">
    <source>
        <dbReference type="ARBA" id="ARBA00022679"/>
    </source>
</evidence>
<organism evidence="7 8">
    <name type="scientific">Crepidotus variabilis</name>
    <dbReference type="NCBI Taxonomy" id="179855"/>
    <lineage>
        <taxon>Eukaryota</taxon>
        <taxon>Fungi</taxon>
        <taxon>Dikarya</taxon>
        <taxon>Basidiomycota</taxon>
        <taxon>Agaricomycotina</taxon>
        <taxon>Agaricomycetes</taxon>
        <taxon>Agaricomycetidae</taxon>
        <taxon>Agaricales</taxon>
        <taxon>Agaricineae</taxon>
        <taxon>Crepidotaceae</taxon>
        <taxon>Crepidotus</taxon>
    </lineage>
</organism>
<dbReference type="InterPro" id="IPR011009">
    <property type="entry name" value="Kinase-like_dom_sf"/>
</dbReference>
<dbReference type="PROSITE" id="PS50011">
    <property type="entry name" value="PROTEIN_KINASE_DOM"/>
    <property type="match status" value="1"/>
</dbReference>
<feature type="domain" description="Protein kinase" evidence="6">
    <location>
        <begin position="186"/>
        <end position="474"/>
    </location>
</feature>
<dbReference type="OrthoDB" id="4062651at2759"/>
<name>A0A9P6ENR6_9AGAR</name>
<dbReference type="InterPro" id="IPR000719">
    <property type="entry name" value="Prot_kinase_dom"/>
</dbReference>
<keyword evidence="4 7" id="KW-0418">Kinase</keyword>
<proteinExistence type="predicted"/>
<dbReference type="Proteomes" id="UP000807306">
    <property type="component" value="Unassembled WGS sequence"/>
</dbReference>
<reference evidence="7" key="1">
    <citation type="submission" date="2020-11" db="EMBL/GenBank/DDBJ databases">
        <authorList>
            <consortium name="DOE Joint Genome Institute"/>
            <person name="Ahrendt S."/>
            <person name="Riley R."/>
            <person name="Andreopoulos W."/>
            <person name="Labutti K."/>
            <person name="Pangilinan J."/>
            <person name="Ruiz-Duenas F.J."/>
            <person name="Barrasa J.M."/>
            <person name="Sanchez-Garcia M."/>
            <person name="Camarero S."/>
            <person name="Miyauchi S."/>
            <person name="Serrano A."/>
            <person name="Linde D."/>
            <person name="Babiker R."/>
            <person name="Drula E."/>
            <person name="Ayuso-Fernandez I."/>
            <person name="Pacheco R."/>
            <person name="Padilla G."/>
            <person name="Ferreira P."/>
            <person name="Barriuso J."/>
            <person name="Kellner H."/>
            <person name="Castanera R."/>
            <person name="Alfaro M."/>
            <person name="Ramirez L."/>
            <person name="Pisabarro A.G."/>
            <person name="Kuo A."/>
            <person name="Tritt A."/>
            <person name="Lipzen A."/>
            <person name="He G."/>
            <person name="Yan M."/>
            <person name="Ng V."/>
            <person name="Cullen D."/>
            <person name="Martin F."/>
            <person name="Rosso M.-N."/>
            <person name="Henrissat B."/>
            <person name="Hibbett D."/>
            <person name="Martinez A.T."/>
            <person name="Grigoriev I.V."/>
        </authorList>
    </citation>
    <scope>NUCLEOTIDE SEQUENCE</scope>
    <source>
        <strain evidence="7">CBS 506.95</strain>
    </source>
</reference>
<evidence type="ECO:0000256" key="4">
    <source>
        <dbReference type="ARBA" id="ARBA00022777"/>
    </source>
</evidence>
<sequence length="499" mass="57548">MGLHSTSKLNNGLRARQQVFRVLCPFSEQIFRYLSSLGTHKRLSLFLTSAFQQSNYLICSLAPDFVHSFTETAHQLLRQFATCQVVSAKYFKFLSFYHTSKWWSLLKWNIGHEQTKWQMCRVLLTIVLVHSLTDNRERFRTKNMPKLLAFHRYQVSNSLKSLRNFLRYFGPKCVQASRRVDVDNDEYRITHLGNGGFATISRVWHKPSGDIRVTKRVTFTEGGIAEILAQSEVDSLKAMQGSVWFPDLLNYFKDTDEFIITIPFYSRGDLAALIEHKGYLGRELARFYRAELILAIHALHEAGIVHRDVKPESILLDEKGHLILADLGLSANIGRFEGDGAQMESFPVWLEAKTNGGDDYPLLWVDGINPLGMRGGAGTYWYTAPEVFRNERYSFGVHYWSVAIIYHELITGHIPFNDFQAYPKNKRPILDFQWKTGQLKGLEEWEKDEIAQMLASVPRDRPRTVSDMKRSRLFSTTQWGEMSRREICPPLLPPPLLEG</sequence>
<dbReference type="Gene3D" id="3.30.200.20">
    <property type="entry name" value="Phosphorylase Kinase, domain 1"/>
    <property type="match status" value="1"/>
</dbReference>
<evidence type="ECO:0000313" key="8">
    <source>
        <dbReference type="Proteomes" id="UP000807306"/>
    </source>
</evidence>
<dbReference type="Gene3D" id="1.10.510.10">
    <property type="entry name" value="Transferase(Phosphotransferase) domain 1"/>
    <property type="match status" value="1"/>
</dbReference>
<evidence type="ECO:0000256" key="1">
    <source>
        <dbReference type="ARBA" id="ARBA00022527"/>
    </source>
</evidence>